<dbReference type="Proteomes" id="UP000763557">
    <property type="component" value="Unassembled WGS sequence"/>
</dbReference>
<reference evidence="3 4" key="1">
    <citation type="submission" date="2020-01" db="EMBL/GenBank/DDBJ databases">
        <title>Kibdelosporangium persica a novel Actinomycetes from a hot desert in Iran.</title>
        <authorList>
            <person name="Safaei N."/>
            <person name="Zaburannyi N."/>
            <person name="Mueller R."/>
            <person name="Wink J."/>
        </authorList>
    </citation>
    <scope>NUCLEOTIDE SEQUENCE [LARGE SCALE GENOMIC DNA]</scope>
    <source>
        <strain evidence="3 4">4NS15</strain>
    </source>
</reference>
<gene>
    <name evidence="3" type="ORF">GC106_74270</name>
</gene>
<feature type="transmembrane region" description="Helical" evidence="2">
    <location>
        <begin position="52"/>
        <end position="70"/>
    </location>
</feature>
<keyword evidence="2" id="KW-1133">Transmembrane helix</keyword>
<evidence type="ECO:0000256" key="2">
    <source>
        <dbReference type="SAM" id="Phobius"/>
    </source>
</evidence>
<organism evidence="3 4">
    <name type="scientific">Kibdelosporangium persicum</name>
    <dbReference type="NCBI Taxonomy" id="2698649"/>
    <lineage>
        <taxon>Bacteria</taxon>
        <taxon>Bacillati</taxon>
        <taxon>Actinomycetota</taxon>
        <taxon>Actinomycetes</taxon>
        <taxon>Pseudonocardiales</taxon>
        <taxon>Pseudonocardiaceae</taxon>
        <taxon>Kibdelosporangium</taxon>
    </lineage>
</organism>
<evidence type="ECO:0000313" key="3">
    <source>
        <dbReference type="EMBL" id="NRN70162.1"/>
    </source>
</evidence>
<dbReference type="EMBL" id="JAAATY010000035">
    <property type="protein sequence ID" value="NRN70162.1"/>
    <property type="molecule type" value="Genomic_DNA"/>
</dbReference>
<proteinExistence type="predicted"/>
<sequence>MMNGHVPTEEPDLRKTPKATTPGEATAFRVLTVAATVGAALTTVPTADTASSAIYTVRVVILAVISAGLAPQLLEVVKKLPYCQFVVVLIALALAAVLSALIVLDE</sequence>
<evidence type="ECO:0000313" key="4">
    <source>
        <dbReference type="Proteomes" id="UP000763557"/>
    </source>
</evidence>
<dbReference type="RefSeq" id="WP_173141141.1">
    <property type="nucleotide sequence ID" value="NZ_CBCSGW010000041.1"/>
</dbReference>
<evidence type="ECO:0000256" key="1">
    <source>
        <dbReference type="SAM" id="MobiDB-lite"/>
    </source>
</evidence>
<keyword evidence="2" id="KW-0472">Membrane</keyword>
<feature type="transmembrane region" description="Helical" evidence="2">
    <location>
        <begin position="82"/>
        <end position="104"/>
    </location>
</feature>
<name>A0ABX2FFU9_9PSEU</name>
<keyword evidence="2" id="KW-0812">Transmembrane</keyword>
<protein>
    <submittedName>
        <fullName evidence="3">Uncharacterized protein</fullName>
    </submittedName>
</protein>
<keyword evidence="4" id="KW-1185">Reference proteome</keyword>
<accession>A0ABX2FFU9</accession>
<feature type="region of interest" description="Disordered" evidence="1">
    <location>
        <begin position="1"/>
        <end position="22"/>
    </location>
</feature>
<comment type="caution">
    <text evidence="3">The sequence shown here is derived from an EMBL/GenBank/DDBJ whole genome shotgun (WGS) entry which is preliminary data.</text>
</comment>